<dbReference type="Proteomes" id="UP000524450">
    <property type="component" value="Unassembled WGS sequence"/>
</dbReference>
<dbReference type="Pfam" id="PF09952">
    <property type="entry name" value="AbiEi_2"/>
    <property type="match status" value="1"/>
</dbReference>
<proteinExistence type="predicted"/>
<accession>A0A840FU63</accession>
<dbReference type="AlphaFoldDB" id="A0A840FU63"/>
<evidence type="ECO:0008006" key="3">
    <source>
        <dbReference type="Google" id="ProtNLM"/>
    </source>
</evidence>
<protein>
    <recommendedName>
        <fullName evidence="3">Transcriptional regulator, AbiEi antitoxin, Type IV TA system</fullName>
    </recommendedName>
</protein>
<dbReference type="InterPro" id="IPR019238">
    <property type="entry name" value="AbiEi_2"/>
</dbReference>
<gene>
    <name evidence="1" type="ORF">GGD71_006965</name>
</gene>
<sequence>MLKIDDSVKNVERQAAAALRVLLEQVPAIQLLAFEHEALSPDHGVDIVAHFEVYGRRQALVCEVKSSGQPRHVRLALLQLRDYVMNQAKDAVPVFIAPYLSPEAQALCREHEVGYLDLEGNARLALDSVFIERQVASKPAVERRELRSLFKPKSAQVLRVMLRDPQRAWRVTELAEAAEVSLGHVSNVRVGLLDREWAQVSSEGLYLSEPDALLDEWRDAYEPPVGRRMSFYTTLHGSSFEEAARRVMGSRHATGLLAMASFSAAHWLAPYGRTGTQYFYADDAGLEHLRSGLKLSSASKGENVTVTLLKDLGVFRDTVEPTPGVTCTSPVQTYLDLAAAGERGREAADHLRQERLKWQK</sequence>
<organism evidence="1 2">
    <name type="scientific">Variovorax guangxiensis</name>
    <dbReference type="NCBI Taxonomy" id="1775474"/>
    <lineage>
        <taxon>Bacteria</taxon>
        <taxon>Pseudomonadati</taxon>
        <taxon>Pseudomonadota</taxon>
        <taxon>Betaproteobacteria</taxon>
        <taxon>Burkholderiales</taxon>
        <taxon>Comamonadaceae</taxon>
        <taxon>Variovorax</taxon>
    </lineage>
</organism>
<evidence type="ECO:0000313" key="2">
    <source>
        <dbReference type="Proteomes" id="UP000524450"/>
    </source>
</evidence>
<evidence type="ECO:0000313" key="1">
    <source>
        <dbReference type="EMBL" id="MBB4226146.1"/>
    </source>
</evidence>
<dbReference type="RefSeq" id="WP_184642817.1">
    <property type="nucleotide sequence ID" value="NZ_JACIFZ010000022.1"/>
</dbReference>
<dbReference type="EMBL" id="JACIFZ010000022">
    <property type="protein sequence ID" value="MBB4226146.1"/>
    <property type="molecule type" value="Genomic_DNA"/>
</dbReference>
<name>A0A840FU63_9BURK</name>
<comment type="caution">
    <text evidence="1">The sequence shown here is derived from an EMBL/GenBank/DDBJ whole genome shotgun (WGS) entry which is preliminary data.</text>
</comment>
<reference evidence="1 2" key="1">
    <citation type="submission" date="2020-08" db="EMBL/GenBank/DDBJ databases">
        <title>Genomic Encyclopedia of Type Strains, Phase IV (KMG-V): Genome sequencing to study the core and pangenomes of soil and plant-associated prokaryotes.</title>
        <authorList>
            <person name="Whitman W."/>
        </authorList>
    </citation>
    <scope>NUCLEOTIDE SEQUENCE [LARGE SCALE GENOMIC DNA]</scope>
    <source>
        <strain evidence="1 2">34/80</strain>
    </source>
</reference>